<name>A0A1B9FYS6_9TREE</name>
<reference evidence="3" key="2">
    <citation type="submission" date="2013-07" db="EMBL/GenBank/DDBJ databases">
        <authorList>
            <consortium name="The Broad Institute Genome Sequencing Platform"/>
            <person name="Cuomo C."/>
            <person name="Litvintseva A."/>
            <person name="Chen Y."/>
            <person name="Heitman J."/>
            <person name="Sun S."/>
            <person name="Springer D."/>
            <person name="Dromer F."/>
            <person name="Young S.K."/>
            <person name="Zeng Q."/>
            <person name="Gargeya S."/>
            <person name="Fitzgerald M."/>
            <person name="Abouelleil A."/>
            <person name="Alvarado L."/>
            <person name="Berlin A.M."/>
            <person name="Chapman S.B."/>
            <person name="Dewar J."/>
            <person name="Goldberg J."/>
            <person name="Griggs A."/>
            <person name="Gujja S."/>
            <person name="Hansen M."/>
            <person name="Howarth C."/>
            <person name="Imamovic A."/>
            <person name="Larimer J."/>
            <person name="McCowan C."/>
            <person name="Murphy C."/>
            <person name="Pearson M."/>
            <person name="Priest M."/>
            <person name="Roberts A."/>
            <person name="Saif S."/>
            <person name="Shea T."/>
            <person name="Sykes S."/>
            <person name="Wortman J."/>
            <person name="Nusbaum C."/>
            <person name="Birren B."/>
        </authorList>
    </citation>
    <scope>NUCLEOTIDE SEQUENCE</scope>
    <source>
        <strain evidence="3">CBS 10118</strain>
    </source>
</reference>
<protein>
    <submittedName>
        <fullName evidence="2">Uncharacterized protein</fullName>
    </submittedName>
</protein>
<dbReference type="Proteomes" id="UP000092730">
    <property type="component" value="Chromosome 6"/>
</dbReference>
<dbReference type="RefSeq" id="XP_019044989.1">
    <property type="nucleotide sequence ID" value="XM_019193512.1"/>
</dbReference>
<feature type="compositionally biased region" description="Basic and acidic residues" evidence="1">
    <location>
        <begin position="122"/>
        <end position="143"/>
    </location>
</feature>
<dbReference type="EMBL" id="CP144546">
    <property type="protein sequence ID" value="WVW85319.1"/>
    <property type="molecule type" value="Genomic_DNA"/>
</dbReference>
<organism evidence="2">
    <name type="scientific">Kwoniella bestiolae CBS 10118</name>
    <dbReference type="NCBI Taxonomy" id="1296100"/>
    <lineage>
        <taxon>Eukaryota</taxon>
        <taxon>Fungi</taxon>
        <taxon>Dikarya</taxon>
        <taxon>Basidiomycota</taxon>
        <taxon>Agaricomycotina</taxon>
        <taxon>Tremellomycetes</taxon>
        <taxon>Tremellales</taxon>
        <taxon>Cryptococcaceae</taxon>
        <taxon>Kwoniella</taxon>
    </lineage>
</organism>
<reference evidence="2" key="3">
    <citation type="submission" date="2014-01" db="EMBL/GenBank/DDBJ databases">
        <title>Evolution of pathogenesis and genome organization in the Tremellales.</title>
        <authorList>
            <person name="Cuomo C."/>
            <person name="Litvintseva A."/>
            <person name="Heitman J."/>
            <person name="Chen Y."/>
            <person name="Sun S."/>
            <person name="Springer D."/>
            <person name="Dromer F."/>
            <person name="Young S."/>
            <person name="Zeng Q."/>
            <person name="Chapman S."/>
            <person name="Gujja S."/>
            <person name="Saif S."/>
            <person name="Birren B."/>
        </authorList>
    </citation>
    <scope>NUCLEOTIDE SEQUENCE</scope>
    <source>
        <strain evidence="2">CBS 10118</strain>
    </source>
</reference>
<dbReference type="OrthoDB" id="10647764at2759"/>
<dbReference type="KEGG" id="kbi:30211304"/>
<reference evidence="2" key="1">
    <citation type="submission" date="2013-07" db="EMBL/GenBank/DDBJ databases">
        <title>The Genome Sequence of Cryptococcus bestiolae CBS10118.</title>
        <authorList>
            <consortium name="The Broad Institute Genome Sequencing Platform"/>
            <person name="Cuomo C."/>
            <person name="Litvintseva A."/>
            <person name="Chen Y."/>
            <person name="Heitman J."/>
            <person name="Sun S."/>
            <person name="Springer D."/>
            <person name="Dromer F."/>
            <person name="Young S.K."/>
            <person name="Zeng Q."/>
            <person name="Gargeya S."/>
            <person name="Fitzgerald M."/>
            <person name="Abouelleil A."/>
            <person name="Alvarado L."/>
            <person name="Berlin A.M."/>
            <person name="Chapman S.B."/>
            <person name="Dewar J."/>
            <person name="Goldberg J."/>
            <person name="Griggs A."/>
            <person name="Gujja S."/>
            <person name="Hansen M."/>
            <person name="Howarth C."/>
            <person name="Imamovic A."/>
            <person name="Larimer J."/>
            <person name="McCowan C."/>
            <person name="Murphy C."/>
            <person name="Pearson M."/>
            <person name="Priest M."/>
            <person name="Roberts A."/>
            <person name="Saif S."/>
            <person name="Shea T."/>
            <person name="Sykes S."/>
            <person name="Wortman J."/>
            <person name="Nusbaum C."/>
            <person name="Birren B."/>
        </authorList>
    </citation>
    <scope>NUCLEOTIDE SEQUENCE [LARGE SCALE GENOMIC DNA]</scope>
    <source>
        <strain evidence="2">CBS 10118</strain>
    </source>
</reference>
<feature type="region of interest" description="Disordered" evidence="1">
    <location>
        <begin position="119"/>
        <end position="151"/>
    </location>
</feature>
<dbReference type="GeneID" id="30211304"/>
<sequence>MTLKLPEITCRPFGDPWIRGTFQVSLVDDPGPSQCVTLQPVSEGDPGHVPIPLFALGDNLSPSMTYHLYRGNEVSLLLGGPAKTMFVPSAPSGDGDVEVGSKWQMMDYSNRVTKPYYPSAEQSKRMSEFIKDEQRRDPLRERTNPQSHDTTLTLNRKYTKDVRAVVRPGFTLLVPLDPSLSRQENWFSGARQSNFLLLDEDVDINAEKRQQVFKGKVTSYGYRPYGLMRDDDMTWYGGSETLGLHSGSQGSVEDTPNE</sequence>
<dbReference type="EMBL" id="KI894023">
    <property type="protein sequence ID" value="OCF23919.1"/>
    <property type="molecule type" value="Genomic_DNA"/>
</dbReference>
<keyword evidence="4" id="KW-1185">Reference proteome</keyword>
<dbReference type="AlphaFoldDB" id="A0A1B9FYS6"/>
<feature type="compositionally biased region" description="Polar residues" evidence="1">
    <location>
        <begin position="246"/>
        <end position="258"/>
    </location>
</feature>
<proteinExistence type="predicted"/>
<evidence type="ECO:0000313" key="4">
    <source>
        <dbReference type="Proteomes" id="UP000092730"/>
    </source>
</evidence>
<reference evidence="3" key="4">
    <citation type="submission" date="2024-02" db="EMBL/GenBank/DDBJ databases">
        <title>Comparative genomics of Cryptococcus and Kwoniella reveals pathogenesis evolution and contrasting modes of karyotype evolution via chromosome fusion or intercentromeric recombination.</title>
        <authorList>
            <person name="Coelho M.A."/>
            <person name="David-Palma M."/>
            <person name="Shea T."/>
            <person name="Bowers K."/>
            <person name="McGinley-Smith S."/>
            <person name="Mohammad A.W."/>
            <person name="Gnirke A."/>
            <person name="Yurkov A.M."/>
            <person name="Nowrousian M."/>
            <person name="Sun S."/>
            <person name="Cuomo C.A."/>
            <person name="Heitman J."/>
        </authorList>
    </citation>
    <scope>NUCLEOTIDE SEQUENCE</scope>
    <source>
        <strain evidence="3">CBS 10118</strain>
    </source>
</reference>
<evidence type="ECO:0000313" key="3">
    <source>
        <dbReference type="EMBL" id="WVW85319.1"/>
    </source>
</evidence>
<gene>
    <name evidence="2" type="ORF">I302_06905</name>
    <name evidence="3" type="ORF">I302_107357</name>
</gene>
<accession>A0A1B9FYS6</accession>
<evidence type="ECO:0000313" key="2">
    <source>
        <dbReference type="EMBL" id="OCF23919.1"/>
    </source>
</evidence>
<dbReference type="VEuPathDB" id="FungiDB:I302_06905"/>
<feature type="region of interest" description="Disordered" evidence="1">
    <location>
        <begin position="238"/>
        <end position="258"/>
    </location>
</feature>
<evidence type="ECO:0000256" key="1">
    <source>
        <dbReference type="SAM" id="MobiDB-lite"/>
    </source>
</evidence>